<gene>
    <name evidence="2" type="ordered locus">Os06g0329032</name>
    <name evidence="2" type="ORF">OSNPB_060329032</name>
</gene>
<proteinExistence type="predicted"/>
<dbReference type="EMBL" id="AP014962">
    <property type="protein sequence ID" value="BAS97547.1"/>
    <property type="molecule type" value="Genomic_DNA"/>
</dbReference>
<dbReference type="Proteomes" id="UP000059680">
    <property type="component" value="Chromosome 6"/>
</dbReference>
<dbReference type="InParanoid" id="A0A0P0WWE4"/>
<feature type="region of interest" description="Disordered" evidence="1">
    <location>
        <begin position="1"/>
        <end position="102"/>
    </location>
</feature>
<dbReference type="AlphaFoldDB" id="A0A0P0WWE4"/>
<evidence type="ECO:0000313" key="2">
    <source>
        <dbReference type="EMBL" id="BAS97547.1"/>
    </source>
</evidence>
<reference evidence="2 3" key="2">
    <citation type="journal article" date="2013" name="Plant Cell Physiol.">
        <title>Rice Annotation Project Database (RAP-DB): an integrative and interactive database for rice genomics.</title>
        <authorList>
            <person name="Sakai H."/>
            <person name="Lee S.S."/>
            <person name="Tanaka T."/>
            <person name="Numa H."/>
            <person name="Kim J."/>
            <person name="Kawahara Y."/>
            <person name="Wakimoto H."/>
            <person name="Yang C.C."/>
            <person name="Iwamoto M."/>
            <person name="Abe T."/>
            <person name="Yamada Y."/>
            <person name="Muto A."/>
            <person name="Inokuchi H."/>
            <person name="Ikemura T."/>
            <person name="Matsumoto T."/>
            <person name="Sasaki T."/>
            <person name="Itoh T."/>
        </authorList>
    </citation>
    <scope>NUCLEOTIDE SEQUENCE [LARGE SCALE GENOMIC DNA]</scope>
    <source>
        <strain evidence="3">cv. Nipponbare</strain>
    </source>
</reference>
<evidence type="ECO:0000256" key="1">
    <source>
        <dbReference type="SAM" id="MobiDB-lite"/>
    </source>
</evidence>
<sequence>MPHRPNPFGHGDDNASDDDLGDDGTATSAGDGVDDGWRRHGRQRRLATITSETTVGDGADDSWQRHNDDLADLAMARRRRRPATADLATAPTTSTSPTIASR</sequence>
<reference evidence="2 3" key="3">
    <citation type="journal article" date="2013" name="Rice">
        <title>Improvement of the Oryza sativa Nipponbare reference genome using next generation sequence and optical map data.</title>
        <authorList>
            <person name="Kawahara Y."/>
            <person name="de la Bastide M."/>
            <person name="Hamilton J.P."/>
            <person name="Kanamori H."/>
            <person name="McCombie W.R."/>
            <person name="Ouyang S."/>
            <person name="Schwartz D.C."/>
            <person name="Tanaka T."/>
            <person name="Wu J."/>
            <person name="Zhou S."/>
            <person name="Childs K.L."/>
            <person name="Davidson R.M."/>
            <person name="Lin H."/>
            <person name="Quesada-Ocampo L."/>
            <person name="Vaillancourt B."/>
            <person name="Sakai H."/>
            <person name="Lee S.S."/>
            <person name="Kim J."/>
            <person name="Numa H."/>
            <person name="Itoh T."/>
            <person name="Buell C.R."/>
            <person name="Matsumoto T."/>
        </authorList>
    </citation>
    <scope>NUCLEOTIDE SEQUENCE [LARGE SCALE GENOMIC DNA]</scope>
    <source>
        <strain evidence="3">cv. Nipponbare</strain>
    </source>
</reference>
<reference evidence="3" key="1">
    <citation type="journal article" date="2005" name="Nature">
        <title>The map-based sequence of the rice genome.</title>
        <authorList>
            <consortium name="International rice genome sequencing project (IRGSP)"/>
            <person name="Matsumoto T."/>
            <person name="Wu J."/>
            <person name="Kanamori H."/>
            <person name="Katayose Y."/>
            <person name="Fujisawa M."/>
            <person name="Namiki N."/>
            <person name="Mizuno H."/>
            <person name="Yamamoto K."/>
            <person name="Antonio B.A."/>
            <person name="Baba T."/>
            <person name="Sakata K."/>
            <person name="Nagamura Y."/>
            <person name="Aoki H."/>
            <person name="Arikawa K."/>
            <person name="Arita K."/>
            <person name="Bito T."/>
            <person name="Chiden Y."/>
            <person name="Fujitsuka N."/>
            <person name="Fukunaka R."/>
            <person name="Hamada M."/>
            <person name="Harada C."/>
            <person name="Hayashi A."/>
            <person name="Hijishita S."/>
            <person name="Honda M."/>
            <person name="Hosokawa S."/>
            <person name="Ichikawa Y."/>
            <person name="Idonuma A."/>
            <person name="Iijima M."/>
            <person name="Ikeda M."/>
            <person name="Ikeno M."/>
            <person name="Ito K."/>
            <person name="Ito S."/>
            <person name="Ito T."/>
            <person name="Ito Y."/>
            <person name="Ito Y."/>
            <person name="Iwabuchi A."/>
            <person name="Kamiya K."/>
            <person name="Karasawa W."/>
            <person name="Kurita K."/>
            <person name="Katagiri S."/>
            <person name="Kikuta A."/>
            <person name="Kobayashi H."/>
            <person name="Kobayashi N."/>
            <person name="Machita K."/>
            <person name="Maehara T."/>
            <person name="Masukawa M."/>
            <person name="Mizubayashi T."/>
            <person name="Mukai Y."/>
            <person name="Nagasaki H."/>
            <person name="Nagata Y."/>
            <person name="Naito S."/>
            <person name="Nakashima M."/>
            <person name="Nakama Y."/>
            <person name="Nakamichi Y."/>
            <person name="Nakamura M."/>
            <person name="Meguro A."/>
            <person name="Negishi M."/>
            <person name="Ohta I."/>
            <person name="Ohta T."/>
            <person name="Okamoto M."/>
            <person name="Ono N."/>
            <person name="Saji S."/>
            <person name="Sakaguchi M."/>
            <person name="Sakai K."/>
            <person name="Shibata M."/>
            <person name="Shimokawa T."/>
            <person name="Song J."/>
            <person name="Takazaki Y."/>
            <person name="Terasawa K."/>
            <person name="Tsugane M."/>
            <person name="Tsuji K."/>
            <person name="Ueda S."/>
            <person name="Waki K."/>
            <person name="Yamagata H."/>
            <person name="Yamamoto M."/>
            <person name="Yamamoto S."/>
            <person name="Yamane H."/>
            <person name="Yoshiki S."/>
            <person name="Yoshihara R."/>
            <person name="Yukawa K."/>
            <person name="Zhong H."/>
            <person name="Yano M."/>
            <person name="Yuan Q."/>
            <person name="Ouyang S."/>
            <person name="Liu J."/>
            <person name="Jones K.M."/>
            <person name="Gansberger K."/>
            <person name="Moffat K."/>
            <person name="Hill J."/>
            <person name="Bera J."/>
            <person name="Fadrosh D."/>
            <person name="Jin S."/>
            <person name="Johri S."/>
            <person name="Kim M."/>
            <person name="Overton L."/>
            <person name="Reardon M."/>
            <person name="Tsitrin T."/>
            <person name="Vuong H."/>
            <person name="Weaver B."/>
            <person name="Ciecko A."/>
            <person name="Tallon L."/>
            <person name="Jackson J."/>
            <person name="Pai G."/>
            <person name="Aken S.V."/>
            <person name="Utterback T."/>
            <person name="Reidmuller S."/>
            <person name="Feldblyum T."/>
            <person name="Hsiao J."/>
            <person name="Zismann V."/>
            <person name="Iobst S."/>
            <person name="de Vazeille A.R."/>
            <person name="Buell C.R."/>
            <person name="Ying K."/>
            <person name="Li Y."/>
            <person name="Lu T."/>
            <person name="Huang Y."/>
            <person name="Zhao Q."/>
            <person name="Feng Q."/>
            <person name="Zhang L."/>
            <person name="Zhu J."/>
            <person name="Weng Q."/>
            <person name="Mu J."/>
            <person name="Lu Y."/>
            <person name="Fan D."/>
            <person name="Liu Y."/>
            <person name="Guan J."/>
            <person name="Zhang Y."/>
            <person name="Yu S."/>
            <person name="Liu X."/>
            <person name="Zhang Y."/>
            <person name="Hong G."/>
            <person name="Han B."/>
            <person name="Choisne N."/>
            <person name="Demange N."/>
            <person name="Orjeda G."/>
            <person name="Samain S."/>
            <person name="Cattolico L."/>
            <person name="Pelletier E."/>
            <person name="Couloux A."/>
            <person name="Segurens B."/>
            <person name="Wincker P."/>
            <person name="D'Hont A."/>
            <person name="Scarpelli C."/>
            <person name="Weissenbach J."/>
            <person name="Salanoubat M."/>
            <person name="Quetier F."/>
            <person name="Yu Y."/>
            <person name="Kim H.R."/>
            <person name="Rambo T."/>
            <person name="Currie J."/>
            <person name="Collura K."/>
            <person name="Luo M."/>
            <person name="Yang T."/>
            <person name="Ammiraju J.S.S."/>
            <person name="Engler F."/>
            <person name="Soderlund C."/>
            <person name="Wing R.A."/>
            <person name="Palmer L.E."/>
            <person name="de la Bastide M."/>
            <person name="Spiegel L."/>
            <person name="Nascimento L."/>
            <person name="Zutavern T."/>
            <person name="O'Shaughnessy A."/>
            <person name="Dike S."/>
            <person name="Dedhia N."/>
            <person name="Preston R."/>
            <person name="Balija V."/>
            <person name="McCombie W.R."/>
            <person name="Chow T."/>
            <person name="Chen H."/>
            <person name="Chung M."/>
            <person name="Chen C."/>
            <person name="Shaw J."/>
            <person name="Wu H."/>
            <person name="Hsiao K."/>
            <person name="Chao Y."/>
            <person name="Chu M."/>
            <person name="Cheng C."/>
            <person name="Hour A."/>
            <person name="Lee P."/>
            <person name="Lin S."/>
            <person name="Lin Y."/>
            <person name="Liou J."/>
            <person name="Liu S."/>
            <person name="Hsing Y."/>
            <person name="Raghuvanshi S."/>
            <person name="Mohanty A."/>
            <person name="Bharti A.K."/>
            <person name="Gaur A."/>
            <person name="Gupta V."/>
            <person name="Kumar D."/>
            <person name="Ravi V."/>
            <person name="Vij S."/>
            <person name="Kapur A."/>
            <person name="Khurana P."/>
            <person name="Khurana P."/>
            <person name="Khurana J.P."/>
            <person name="Tyagi A.K."/>
            <person name="Gaikwad K."/>
            <person name="Singh A."/>
            <person name="Dalal V."/>
            <person name="Srivastava S."/>
            <person name="Dixit A."/>
            <person name="Pal A.K."/>
            <person name="Ghazi I.A."/>
            <person name="Yadav M."/>
            <person name="Pandit A."/>
            <person name="Bhargava A."/>
            <person name="Sureshbabu K."/>
            <person name="Batra K."/>
            <person name="Sharma T.R."/>
            <person name="Mohapatra T."/>
            <person name="Singh N.K."/>
            <person name="Messing J."/>
            <person name="Nelson A.B."/>
            <person name="Fuks G."/>
            <person name="Kavchok S."/>
            <person name="Keizer G."/>
            <person name="Linton E."/>
            <person name="Llaca V."/>
            <person name="Song R."/>
            <person name="Tanyolac B."/>
            <person name="Young S."/>
            <person name="Ho-Il K."/>
            <person name="Hahn J.H."/>
            <person name="Sangsakoo G."/>
            <person name="Vanavichit A."/>
            <person name="de Mattos Luiz.A.T."/>
            <person name="Zimmer P.D."/>
            <person name="Malone G."/>
            <person name="Dellagostin O."/>
            <person name="de Oliveira A.C."/>
            <person name="Bevan M."/>
            <person name="Bancroft I."/>
            <person name="Minx P."/>
            <person name="Cordum H."/>
            <person name="Wilson R."/>
            <person name="Cheng Z."/>
            <person name="Jin W."/>
            <person name="Jiang J."/>
            <person name="Leong S.A."/>
            <person name="Iwama H."/>
            <person name="Gojobori T."/>
            <person name="Itoh T."/>
            <person name="Niimura Y."/>
            <person name="Fujii Y."/>
            <person name="Habara T."/>
            <person name="Sakai H."/>
            <person name="Sato Y."/>
            <person name="Wilson G."/>
            <person name="Kumar K."/>
            <person name="McCouch S."/>
            <person name="Juretic N."/>
            <person name="Hoen D."/>
            <person name="Wright S."/>
            <person name="Bruskiewich R."/>
            <person name="Bureau T."/>
            <person name="Miyao A."/>
            <person name="Hirochika H."/>
            <person name="Nishikawa T."/>
            <person name="Kadowaki K."/>
            <person name="Sugiura M."/>
            <person name="Burr B."/>
            <person name="Sasaki T."/>
        </authorList>
    </citation>
    <scope>NUCLEOTIDE SEQUENCE [LARGE SCALE GENOMIC DNA]</scope>
    <source>
        <strain evidence="3">cv. Nipponbare</strain>
    </source>
</reference>
<evidence type="ECO:0000313" key="3">
    <source>
        <dbReference type="Proteomes" id="UP000059680"/>
    </source>
</evidence>
<protein>
    <submittedName>
        <fullName evidence="2">Os06g0329032 protein</fullName>
    </submittedName>
</protein>
<name>A0A0P0WWE4_ORYSJ</name>
<organism evidence="2 3">
    <name type="scientific">Oryza sativa subsp. japonica</name>
    <name type="common">Rice</name>
    <dbReference type="NCBI Taxonomy" id="39947"/>
    <lineage>
        <taxon>Eukaryota</taxon>
        <taxon>Viridiplantae</taxon>
        <taxon>Streptophyta</taxon>
        <taxon>Embryophyta</taxon>
        <taxon>Tracheophyta</taxon>
        <taxon>Spermatophyta</taxon>
        <taxon>Magnoliopsida</taxon>
        <taxon>Liliopsida</taxon>
        <taxon>Poales</taxon>
        <taxon>Poaceae</taxon>
        <taxon>BOP clade</taxon>
        <taxon>Oryzoideae</taxon>
        <taxon>Oryzeae</taxon>
        <taxon>Oryzinae</taxon>
        <taxon>Oryza</taxon>
        <taxon>Oryza sativa</taxon>
    </lineage>
</organism>
<keyword evidence="3" id="KW-1185">Reference proteome</keyword>
<dbReference type="PaxDb" id="39947-A0A0P0WWE4"/>
<feature type="compositionally biased region" description="Low complexity" evidence="1">
    <location>
        <begin position="84"/>
        <end position="102"/>
    </location>
</feature>
<accession>A0A0P0WWE4</accession>